<name>A0ACB1KFR9_RANTA</name>
<dbReference type="EMBL" id="CATOBB020000622">
    <property type="protein sequence ID" value="CAM9176158.1"/>
    <property type="molecule type" value="Genomic_DNA"/>
</dbReference>
<evidence type="ECO:0000313" key="1">
    <source>
        <dbReference type="EMBL" id="CAM9176158.1"/>
    </source>
</evidence>
<protein>
    <submittedName>
        <fullName evidence="1">Uncharacterized protein</fullName>
    </submittedName>
</protein>
<comment type="caution">
    <text evidence="1">The sequence shown here is derived from an EMBL/GenBank/DDBJ whole genome shotgun (WGS) entry which is preliminary data.</text>
</comment>
<sequence>LVEDIIEEVKVVVAEEQEKVSVQEQEEAPEEQGQDWGLEGPAPNGGAVVLSALQANVDLMSALSSQLWDVPLHHLSIPGDFISANGFVGNDIGLNRKLLRADGRRVCGAGHRGGCITFTPCDVSGLNQKPPPG</sequence>
<dbReference type="Proteomes" id="UP001162501">
    <property type="component" value="Unassembled WGS sequence"/>
</dbReference>
<evidence type="ECO:0000313" key="2">
    <source>
        <dbReference type="Proteomes" id="UP001162501"/>
    </source>
</evidence>
<gene>
    <name evidence="1" type="ORF">MRATA1EN22A_LOCUS29447</name>
</gene>
<reference evidence="1" key="1">
    <citation type="submission" date="2025-03" db="EMBL/GenBank/DDBJ databases">
        <authorList>
            <consortium name="ELIXIR-Norway"/>
            <consortium name="Elixir Norway"/>
        </authorList>
    </citation>
    <scope>NUCLEOTIDE SEQUENCE</scope>
</reference>
<feature type="non-terminal residue" evidence="1">
    <location>
        <position position="1"/>
    </location>
</feature>
<accession>A0ACB1KFR9</accession>
<proteinExistence type="predicted"/>
<organism evidence="1 2">
    <name type="scientific">Rangifer tarandus platyrhynchus</name>
    <name type="common">Svalbard reindeer</name>
    <dbReference type="NCBI Taxonomy" id="3082113"/>
    <lineage>
        <taxon>Eukaryota</taxon>
        <taxon>Metazoa</taxon>
        <taxon>Chordata</taxon>
        <taxon>Craniata</taxon>
        <taxon>Vertebrata</taxon>
        <taxon>Euteleostomi</taxon>
        <taxon>Mammalia</taxon>
        <taxon>Eutheria</taxon>
        <taxon>Laurasiatheria</taxon>
        <taxon>Artiodactyla</taxon>
        <taxon>Ruminantia</taxon>
        <taxon>Pecora</taxon>
        <taxon>Cervidae</taxon>
        <taxon>Odocoileinae</taxon>
        <taxon>Rangifer</taxon>
    </lineage>
</organism>